<dbReference type="SUPFAM" id="SSF52058">
    <property type="entry name" value="L domain-like"/>
    <property type="match status" value="1"/>
</dbReference>
<proteinExistence type="predicted"/>
<name>L7FPD7_ENTIV</name>
<dbReference type="PANTHER" id="PTHR45661:SF3">
    <property type="entry name" value="IG-LIKE DOMAIN-CONTAINING PROTEIN"/>
    <property type="match status" value="1"/>
</dbReference>
<evidence type="ECO:0008006" key="3">
    <source>
        <dbReference type="Google" id="ProtNLM"/>
    </source>
</evidence>
<dbReference type="GeneID" id="14893523"/>
<organism evidence="1 2">
    <name type="scientific">Entamoeba invadens IP1</name>
    <dbReference type="NCBI Taxonomy" id="370355"/>
    <lineage>
        <taxon>Eukaryota</taxon>
        <taxon>Amoebozoa</taxon>
        <taxon>Evosea</taxon>
        <taxon>Archamoebae</taxon>
        <taxon>Mastigamoebida</taxon>
        <taxon>Entamoebidae</taxon>
        <taxon>Entamoeba</taxon>
    </lineage>
</organism>
<dbReference type="Pfam" id="PF13306">
    <property type="entry name" value="LRR_5"/>
    <property type="match status" value="1"/>
</dbReference>
<dbReference type="PANTHER" id="PTHR45661">
    <property type="entry name" value="SURFACE ANTIGEN"/>
    <property type="match status" value="1"/>
</dbReference>
<dbReference type="Gene3D" id="3.80.10.10">
    <property type="entry name" value="Ribonuclease Inhibitor"/>
    <property type="match status" value="1"/>
</dbReference>
<gene>
    <name evidence="1" type="ORF">EIN_116460</name>
</gene>
<accession>L7FPD7</accession>
<dbReference type="AlphaFoldDB" id="L7FPD7"/>
<dbReference type="RefSeq" id="XP_004261306.1">
    <property type="nucleotide sequence ID" value="XM_004261258.1"/>
</dbReference>
<sequence length="335" mass="38719">MKRLDVFTGMIVSKYFASLNDFIAFEQVCTKFKNTLNRFHINPIPITKKMIKHFPQIETLNIWNKTDEHFGYQIFTKENAVFSNITEFNFYKVNIWYQVEFGITQFPQNNIFVFKKVCLTRKDRELLKGDIPTNVMSLETSCYADENSLTSITLPPTVYNIGDNCFFYCKNLLEVNISGRIEHIGMSCFDNCRQLSAVTFLVCLGELPEHCFNGCRSLKEISVPKGITELGESCFGHCDNLSKIVLPNSLKIIYRFCFQECKSLKEVTLPPQIENIYWNAFLNCRELSRINFPKSLKSIGQICFQGCVSLKEVCLYRSTEFCKDSFTGINITLIE</sequence>
<dbReference type="InterPro" id="IPR053139">
    <property type="entry name" value="Surface_bspA-like"/>
</dbReference>
<dbReference type="EMBL" id="KB206203">
    <property type="protein sequence ID" value="ELP94535.1"/>
    <property type="molecule type" value="Genomic_DNA"/>
</dbReference>
<dbReference type="VEuPathDB" id="AmoebaDB:EIN_116460"/>
<dbReference type="InterPro" id="IPR026906">
    <property type="entry name" value="LRR_5"/>
</dbReference>
<dbReference type="KEGG" id="eiv:EIN_116460"/>
<reference evidence="1 2" key="1">
    <citation type="submission" date="2012-10" db="EMBL/GenBank/DDBJ databases">
        <authorList>
            <person name="Zafar N."/>
            <person name="Inman J."/>
            <person name="Hall N."/>
            <person name="Lorenzi H."/>
            <person name="Caler E."/>
        </authorList>
    </citation>
    <scope>NUCLEOTIDE SEQUENCE [LARGE SCALE GENOMIC DNA]</scope>
    <source>
        <strain evidence="1 2">IP1</strain>
    </source>
</reference>
<dbReference type="Gene3D" id="3.40.50.12480">
    <property type="match status" value="1"/>
</dbReference>
<dbReference type="InterPro" id="IPR032675">
    <property type="entry name" value="LRR_dom_sf"/>
</dbReference>
<protein>
    <recommendedName>
        <fullName evidence="3">Leucine rich repeat containing protein BspA family protein</fullName>
    </recommendedName>
</protein>
<dbReference type="Proteomes" id="UP000014680">
    <property type="component" value="Unassembled WGS sequence"/>
</dbReference>
<evidence type="ECO:0000313" key="1">
    <source>
        <dbReference type="EMBL" id="ELP94535.1"/>
    </source>
</evidence>
<dbReference type="OrthoDB" id="25856at2759"/>
<keyword evidence="2" id="KW-1185">Reference proteome</keyword>
<evidence type="ECO:0000313" key="2">
    <source>
        <dbReference type="Proteomes" id="UP000014680"/>
    </source>
</evidence>